<dbReference type="AlphaFoldDB" id="A0AA94WPQ5"/>
<proteinExistence type="predicted"/>
<accession>A0AA94WPQ5</accession>
<dbReference type="NCBIfam" id="TIGR03831">
    <property type="entry name" value="YgiT_finger"/>
    <property type="match status" value="1"/>
</dbReference>
<evidence type="ECO:0000313" key="2">
    <source>
        <dbReference type="Proteomes" id="UP000323393"/>
    </source>
</evidence>
<comment type="caution">
    <text evidence="1">The sequence shown here is derived from an EMBL/GenBank/DDBJ whole genome shotgun (WGS) entry which is preliminary data.</text>
</comment>
<evidence type="ECO:0000313" key="1">
    <source>
        <dbReference type="EMBL" id="TYS58549.1"/>
    </source>
</evidence>
<dbReference type="EMBL" id="VTEU01000004">
    <property type="protein sequence ID" value="TYS58549.1"/>
    <property type="molecule type" value="Genomic_DNA"/>
</dbReference>
<dbReference type="Proteomes" id="UP000323393">
    <property type="component" value="Unassembled WGS sequence"/>
</dbReference>
<dbReference type="RefSeq" id="WP_148966063.1">
    <property type="nucleotide sequence ID" value="NZ_VTEU01000004.1"/>
</dbReference>
<sequence>MRDTQPVPSRECLCGQFALPAKITIEEEFEDIELVIHNFPVFKCKQCGEITISPREHV</sequence>
<protein>
    <submittedName>
        <fullName evidence="1">YgiT-type zinc finger protein</fullName>
    </submittedName>
</protein>
<reference evidence="1 2" key="1">
    <citation type="submission" date="2019-08" db="EMBL/GenBank/DDBJ databases">
        <title>Bacillus genomes from the desert of Cuatro Cienegas, Coahuila.</title>
        <authorList>
            <person name="Olmedo-Alvarez G."/>
        </authorList>
    </citation>
    <scope>NUCLEOTIDE SEQUENCE [LARGE SCALE GENOMIC DNA]</scope>
    <source>
        <strain evidence="1 2">CH88_3T</strain>
    </source>
</reference>
<name>A0AA94WPQ5_9BACI</name>
<dbReference type="InterPro" id="IPR022453">
    <property type="entry name" value="Znf_MqsA-type"/>
</dbReference>
<organism evidence="1 2">
    <name type="scientific">Sutcliffiella horikoshii</name>
    <dbReference type="NCBI Taxonomy" id="79883"/>
    <lineage>
        <taxon>Bacteria</taxon>
        <taxon>Bacillati</taxon>
        <taxon>Bacillota</taxon>
        <taxon>Bacilli</taxon>
        <taxon>Bacillales</taxon>
        <taxon>Bacillaceae</taxon>
        <taxon>Sutcliffiella</taxon>
    </lineage>
</organism>
<gene>
    <name evidence="1" type="ORF">FZC74_12145</name>
</gene>